<dbReference type="GO" id="GO:0004803">
    <property type="term" value="F:transposase activity"/>
    <property type="evidence" value="ECO:0007669"/>
    <property type="project" value="InterPro"/>
</dbReference>
<comment type="caution">
    <text evidence="3">The sequence shown here is derived from an EMBL/GenBank/DDBJ whole genome shotgun (WGS) entry which is preliminary data.</text>
</comment>
<name>A0A2T3Y1I9_9BURK</name>
<evidence type="ECO:0000259" key="1">
    <source>
        <dbReference type="Pfam" id="PF01609"/>
    </source>
</evidence>
<dbReference type="InterPro" id="IPR002559">
    <property type="entry name" value="Transposase_11"/>
</dbReference>
<gene>
    <name evidence="3" type="ORF">C9I57_02205</name>
</gene>
<dbReference type="Proteomes" id="UP000240638">
    <property type="component" value="Unassembled WGS sequence"/>
</dbReference>
<dbReference type="RefSeq" id="WP_107148991.1">
    <property type="nucleotide sequence ID" value="NZ_PYUC01000001.1"/>
</dbReference>
<reference evidence="3 4" key="1">
    <citation type="submission" date="2018-03" db="EMBL/GenBank/DDBJ databases">
        <title>Whole genome analyses suggest that Burkholderia sensu lato contains two further novel genera in the rhizoxinica-symbiotica group Mycetohabitans gen. nov., and Trinickia gen. nov.: implications for the evolution of diazotrophy and nodulation in the Burkholderiaceae.</title>
        <authorList>
            <person name="Estrada De Los Santos P."/>
            <person name="Palmer M."/>
            <person name="Chavez-Ramirez B."/>
            <person name="Steenkamp E.T."/>
            <person name="Hirsch A.M."/>
            <person name="Manyaka P."/>
            <person name="Maluk M."/>
            <person name="Lafos M."/>
            <person name="Crook M."/>
            <person name="Gross E."/>
            <person name="Simon M.F."/>
            <person name="Bueno Dos Reis Junior F."/>
            <person name="Poole P.S."/>
            <person name="Venter S.N."/>
            <person name="James E.K."/>
        </authorList>
    </citation>
    <scope>NUCLEOTIDE SEQUENCE [LARGE SCALE GENOMIC DNA]</scope>
    <source>
        <strain evidence="3 4">JPY-366</strain>
    </source>
</reference>
<organism evidence="3 4">
    <name type="scientific">Trinickia symbiotica</name>
    <dbReference type="NCBI Taxonomy" id="863227"/>
    <lineage>
        <taxon>Bacteria</taxon>
        <taxon>Pseudomonadati</taxon>
        <taxon>Pseudomonadota</taxon>
        <taxon>Betaproteobacteria</taxon>
        <taxon>Burkholderiales</taxon>
        <taxon>Burkholderiaceae</taxon>
        <taxon>Trinickia</taxon>
    </lineage>
</organism>
<evidence type="ECO:0000313" key="4">
    <source>
        <dbReference type="Proteomes" id="UP000240638"/>
    </source>
</evidence>
<sequence>MGKPIIDDELWALIEPLLPPPKPRRFKYPGRKPVADRAALTGILFVLKTGIRWRDLPSEMGCGSGVSCWRRLRDWQQAGVWDRLHAVLLAKLRAADKIDFSRVVVDSSSIRAVGAGGKTGPNPTDRARPGSKHHIATDANGTPIAAILTGANSHDVTQLIPLVEAIVPIGGVRGRPLSRPGRVYADRGYDYDKHRRILHERNIPTSIARRGHPHGSGLGKVRWVVERTPAWLHHFRRLRIRFERRADVHEAFLKLGCCLICWNTLQRVQQSL</sequence>
<accession>A0A2T3Y1I9</accession>
<feature type="domain" description="Insertion element IS402-like" evidence="2">
    <location>
        <begin position="7"/>
        <end position="85"/>
    </location>
</feature>
<dbReference type="AlphaFoldDB" id="A0A2T3Y1I9"/>
<evidence type="ECO:0000259" key="2">
    <source>
        <dbReference type="Pfam" id="PF13340"/>
    </source>
</evidence>
<proteinExistence type="predicted"/>
<dbReference type="EMBL" id="PYUC01000001">
    <property type="protein sequence ID" value="PTB22607.1"/>
    <property type="molecule type" value="Genomic_DNA"/>
</dbReference>
<dbReference type="Pfam" id="PF13340">
    <property type="entry name" value="DUF4096"/>
    <property type="match status" value="1"/>
</dbReference>
<dbReference type="NCBIfam" id="NF033580">
    <property type="entry name" value="transpos_IS5_3"/>
    <property type="match status" value="1"/>
</dbReference>
<evidence type="ECO:0000313" key="3">
    <source>
        <dbReference type="EMBL" id="PTB22607.1"/>
    </source>
</evidence>
<dbReference type="InterPro" id="IPR025161">
    <property type="entry name" value="IS402-like_dom"/>
</dbReference>
<dbReference type="GO" id="GO:0006313">
    <property type="term" value="P:DNA transposition"/>
    <property type="evidence" value="ECO:0007669"/>
    <property type="project" value="InterPro"/>
</dbReference>
<dbReference type="PANTHER" id="PTHR30007:SF1">
    <property type="entry name" value="BLR1914 PROTEIN"/>
    <property type="match status" value="1"/>
</dbReference>
<dbReference type="GO" id="GO:0003677">
    <property type="term" value="F:DNA binding"/>
    <property type="evidence" value="ECO:0007669"/>
    <property type="project" value="InterPro"/>
</dbReference>
<dbReference type="Pfam" id="PF01609">
    <property type="entry name" value="DDE_Tnp_1"/>
    <property type="match status" value="1"/>
</dbReference>
<dbReference type="PANTHER" id="PTHR30007">
    <property type="entry name" value="PHP DOMAIN PROTEIN"/>
    <property type="match status" value="1"/>
</dbReference>
<feature type="domain" description="Transposase IS4-like" evidence="1">
    <location>
        <begin position="101"/>
        <end position="259"/>
    </location>
</feature>
<protein>
    <submittedName>
        <fullName evidence="3">IS5/IS1182 family transposase</fullName>
    </submittedName>
</protein>